<protein>
    <submittedName>
        <fullName evidence="2">DegT/DnrJ/EryC1/StrS family aminotransferase</fullName>
    </submittedName>
</protein>
<dbReference type="PANTHER" id="PTHR30244:SF42">
    <property type="entry name" value="UDP-2-ACETAMIDO-2-DEOXY-3-OXO-D-GLUCURONATE AMINOTRANSFERASE"/>
    <property type="match status" value="1"/>
</dbReference>
<gene>
    <name evidence="2" type="ORF">ACFOOQ_04805</name>
</gene>
<dbReference type="GO" id="GO:0008483">
    <property type="term" value="F:transaminase activity"/>
    <property type="evidence" value="ECO:0007669"/>
    <property type="project" value="UniProtKB-KW"/>
</dbReference>
<organism evidence="2 3">
    <name type="scientific">Ferrovibrio xuzhouensis</name>
    <dbReference type="NCBI Taxonomy" id="1576914"/>
    <lineage>
        <taxon>Bacteria</taxon>
        <taxon>Pseudomonadati</taxon>
        <taxon>Pseudomonadota</taxon>
        <taxon>Alphaproteobacteria</taxon>
        <taxon>Rhodospirillales</taxon>
        <taxon>Rhodospirillaceae</taxon>
        <taxon>Ferrovibrio</taxon>
    </lineage>
</organism>
<comment type="similarity">
    <text evidence="1">Belongs to the DegT/DnrJ/EryC1 family.</text>
</comment>
<dbReference type="SUPFAM" id="SSF53383">
    <property type="entry name" value="PLP-dependent transferases"/>
    <property type="match status" value="1"/>
</dbReference>
<keyword evidence="3" id="KW-1185">Reference proteome</keyword>
<sequence length="370" mass="41582">MADEFKVPFIDLQMRYEEEREEILACVDRVLSKGHLVLTEEVFEFEQKVCDYTGAKHCISLNSGTDALMIGMWAMGIGRDDEVITPPVSFVASTGSIAHIGATPVYADVLDDQTIDPAEIEKKITPRTRAIMPVHWVGRIADMDPIMDIARRHNLLVIEDAAQAMAAYYKGRHGGTFAHCAAVSAHPLKNLNAIGDGGFLLTDDDEIARKAKLYRTHGLESRDNCVMFGVNSRLDVVSAEVLKFRLDRLKGVVEARRRNANVYRSIIKPGPVFIPEEKAHEQVSYVMFIAQCDDRDRLQKYLVDHGVQTLVYYGTALHLHKAAEKYGYKRGDFPVAERQCDRVLALPHMQYLSEDQCAYAADLVNKFYGV</sequence>
<proteinExistence type="inferred from homology"/>
<dbReference type="Pfam" id="PF01041">
    <property type="entry name" value="DegT_DnrJ_EryC1"/>
    <property type="match status" value="1"/>
</dbReference>
<dbReference type="InterPro" id="IPR015422">
    <property type="entry name" value="PyrdxlP-dep_Trfase_small"/>
</dbReference>
<dbReference type="Gene3D" id="3.40.640.10">
    <property type="entry name" value="Type I PLP-dependent aspartate aminotransferase-like (Major domain)"/>
    <property type="match status" value="1"/>
</dbReference>
<keyword evidence="2" id="KW-0032">Aminotransferase</keyword>
<keyword evidence="2" id="KW-0808">Transferase</keyword>
<accession>A0ABV7VBL5</accession>
<dbReference type="PIRSF" id="PIRSF000390">
    <property type="entry name" value="PLP_StrS"/>
    <property type="match status" value="1"/>
</dbReference>
<evidence type="ECO:0000313" key="3">
    <source>
        <dbReference type="Proteomes" id="UP001595711"/>
    </source>
</evidence>
<dbReference type="InterPro" id="IPR015424">
    <property type="entry name" value="PyrdxlP-dep_Trfase"/>
</dbReference>
<dbReference type="Proteomes" id="UP001595711">
    <property type="component" value="Unassembled WGS sequence"/>
</dbReference>
<dbReference type="RefSeq" id="WP_379722374.1">
    <property type="nucleotide sequence ID" value="NZ_JBHRYJ010000001.1"/>
</dbReference>
<dbReference type="CDD" id="cd00616">
    <property type="entry name" value="AHBA_syn"/>
    <property type="match status" value="1"/>
</dbReference>
<comment type="caution">
    <text evidence="2">The sequence shown here is derived from an EMBL/GenBank/DDBJ whole genome shotgun (WGS) entry which is preliminary data.</text>
</comment>
<dbReference type="InterPro" id="IPR000653">
    <property type="entry name" value="DegT/StrS_aminotransferase"/>
</dbReference>
<reference evidence="3" key="1">
    <citation type="journal article" date="2019" name="Int. J. Syst. Evol. Microbiol.">
        <title>The Global Catalogue of Microorganisms (GCM) 10K type strain sequencing project: providing services to taxonomists for standard genome sequencing and annotation.</title>
        <authorList>
            <consortium name="The Broad Institute Genomics Platform"/>
            <consortium name="The Broad Institute Genome Sequencing Center for Infectious Disease"/>
            <person name="Wu L."/>
            <person name="Ma J."/>
        </authorList>
    </citation>
    <scope>NUCLEOTIDE SEQUENCE [LARGE SCALE GENOMIC DNA]</scope>
    <source>
        <strain evidence="3">KCTC 42182</strain>
    </source>
</reference>
<evidence type="ECO:0000256" key="1">
    <source>
        <dbReference type="RuleBase" id="RU004508"/>
    </source>
</evidence>
<keyword evidence="1" id="KW-0663">Pyridoxal phosphate</keyword>
<name>A0ABV7VBL5_9PROT</name>
<dbReference type="Gene3D" id="3.90.1150.10">
    <property type="entry name" value="Aspartate Aminotransferase, domain 1"/>
    <property type="match status" value="1"/>
</dbReference>
<evidence type="ECO:0000313" key="2">
    <source>
        <dbReference type="EMBL" id="MFC3674853.1"/>
    </source>
</evidence>
<dbReference type="InterPro" id="IPR015421">
    <property type="entry name" value="PyrdxlP-dep_Trfase_major"/>
</dbReference>
<dbReference type="EMBL" id="JBHRYJ010000001">
    <property type="protein sequence ID" value="MFC3674853.1"/>
    <property type="molecule type" value="Genomic_DNA"/>
</dbReference>
<dbReference type="PANTHER" id="PTHR30244">
    <property type="entry name" value="TRANSAMINASE"/>
    <property type="match status" value="1"/>
</dbReference>